<evidence type="ECO:0000313" key="1">
    <source>
        <dbReference type="EMBL" id="MQM10768.1"/>
    </source>
</evidence>
<comment type="caution">
    <text evidence="1">The sequence shown here is derived from an EMBL/GenBank/DDBJ whole genome shotgun (WGS) entry which is preliminary data.</text>
</comment>
<dbReference type="EMBL" id="NMUH01004770">
    <property type="protein sequence ID" value="MQM10768.1"/>
    <property type="molecule type" value="Genomic_DNA"/>
</dbReference>
<proteinExistence type="predicted"/>
<evidence type="ECO:0000313" key="2">
    <source>
        <dbReference type="Proteomes" id="UP000652761"/>
    </source>
</evidence>
<gene>
    <name evidence="1" type="ORF">Taro_043666</name>
</gene>
<dbReference type="Proteomes" id="UP000652761">
    <property type="component" value="Unassembled WGS sequence"/>
</dbReference>
<name>A0A843WWC5_COLES</name>
<sequence>MSLRVYGLELEKRNHLLHPPFPSLPPVLFLGKRRTWRAEPSCYCCYLLLLAVVWHCTTRRSGTTGVGGVIVIVDHPLCGYR</sequence>
<protein>
    <submittedName>
        <fullName evidence="1">Uncharacterized protein</fullName>
    </submittedName>
</protein>
<dbReference type="AlphaFoldDB" id="A0A843WWC5"/>
<accession>A0A843WWC5</accession>
<organism evidence="1 2">
    <name type="scientific">Colocasia esculenta</name>
    <name type="common">Wild taro</name>
    <name type="synonym">Arum esculentum</name>
    <dbReference type="NCBI Taxonomy" id="4460"/>
    <lineage>
        <taxon>Eukaryota</taxon>
        <taxon>Viridiplantae</taxon>
        <taxon>Streptophyta</taxon>
        <taxon>Embryophyta</taxon>
        <taxon>Tracheophyta</taxon>
        <taxon>Spermatophyta</taxon>
        <taxon>Magnoliopsida</taxon>
        <taxon>Liliopsida</taxon>
        <taxon>Araceae</taxon>
        <taxon>Aroideae</taxon>
        <taxon>Colocasieae</taxon>
        <taxon>Colocasia</taxon>
    </lineage>
</organism>
<keyword evidence="2" id="KW-1185">Reference proteome</keyword>
<reference evidence="1" key="1">
    <citation type="submission" date="2017-07" db="EMBL/GenBank/DDBJ databases">
        <title>Taro Niue Genome Assembly and Annotation.</title>
        <authorList>
            <person name="Atibalentja N."/>
            <person name="Keating K."/>
            <person name="Fields C.J."/>
        </authorList>
    </citation>
    <scope>NUCLEOTIDE SEQUENCE</scope>
    <source>
        <strain evidence="1">Niue_2</strain>
        <tissue evidence="1">Leaf</tissue>
    </source>
</reference>